<feature type="signal peptide" evidence="1">
    <location>
        <begin position="1"/>
        <end position="20"/>
    </location>
</feature>
<dbReference type="EMBL" id="AP014946">
    <property type="protein sequence ID" value="BAT60060.1"/>
    <property type="molecule type" value="Genomic_DNA"/>
</dbReference>
<keyword evidence="1" id="KW-0732">Signal</keyword>
<keyword evidence="3" id="KW-1185">Reference proteome</keyword>
<evidence type="ECO:0000256" key="1">
    <source>
        <dbReference type="SAM" id="SignalP"/>
    </source>
</evidence>
<protein>
    <submittedName>
        <fullName evidence="2">Uncharacterized protein</fullName>
    </submittedName>
</protein>
<feature type="chain" id="PRO_5006615887" evidence="1">
    <location>
        <begin position="21"/>
        <end position="160"/>
    </location>
</feature>
<dbReference type="Gene3D" id="3.10.450.50">
    <property type="match status" value="1"/>
</dbReference>
<accession>A0A0S3PVY1</accession>
<dbReference type="KEGG" id="vgo:GJW-30_1_02595"/>
<dbReference type="Proteomes" id="UP000236884">
    <property type="component" value="Chromosome"/>
</dbReference>
<dbReference type="AlphaFoldDB" id="A0A0S3PVY1"/>
<evidence type="ECO:0000313" key="3">
    <source>
        <dbReference type="Proteomes" id="UP000236884"/>
    </source>
</evidence>
<name>A0A0S3PVY1_9BRAD</name>
<dbReference type="RefSeq" id="WP_157746754.1">
    <property type="nucleotide sequence ID" value="NZ_AP014946.1"/>
</dbReference>
<sequence>MRTLFLLAFMVFAGVGQALAQAQGAVDQTPEALLRFVYSHYVGKAGEDNVQFNWMDKPLVDKLFEPDLAAAILKDGENDEESALGADPFVNGQDFEIKSAEYVVVSQAGDRARVDAKIVNFGQPVTIGYDLVRIGNGWRIRDILWGGEEPDTLRKTLKLP</sequence>
<organism evidence="2 3">
    <name type="scientific">Variibacter gotjawalensis</name>
    <dbReference type="NCBI Taxonomy" id="1333996"/>
    <lineage>
        <taxon>Bacteria</taxon>
        <taxon>Pseudomonadati</taxon>
        <taxon>Pseudomonadota</taxon>
        <taxon>Alphaproteobacteria</taxon>
        <taxon>Hyphomicrobiales</taxon>
        <taxon>Nitrobacteraceae</taxon>
        <taxon>Variibacter</taxon>
    </lineage>
</organism>
<evidence type="ECO:0000313" key="2">
    <source>
        <dbReference type="EMBL" id="BAT60060.1"/>
    </source>
</evidence>
<gene>
    <name evidence="2" type="ORF">GJW-30_1_02595</name>
</gene>
<proteinExistence type="predicted"/>
<reference evidence="2 3" key="1">
    <citation type="submission" date="2015-08" db="EMBL/GenBank/DDBJ databases">
        <title>Investigation of the bacterial diversity of lava forest soil.</title>
        <authorList>
            <person name="Lee J.S."/>
        </authorList>
    </citation>
    <scope>NUCLEOTIDE SEQUENCE [LARGE SCALE GENOMIC DNA]</scope>
    <source>
        <strain evidence="2 3">GJW-30</strain>
    </source>
</reference>